<dbReference type="RefSeq" id="WP_013656536.1">
    <property type="nucleotide sequence ID" value="NC_015275.1"/>
</dbReference>
<dbReference type="EMBL" id="CP002582">
    <property type="protein sequence ID" value="ADZ83238.1"/>
    <property type="molecule type" value="Genomic_DNA"/>
</dbReference>
<dbReference type="PANTHER" id="PTHR34385:SF1">
    <property type="entry name" value="PEPTIDOGLYCAN L-ALANYL-D-GLUTAMATE ENDOPEPTIDASE CWLK"/>
    <property type="match status" value="1"/>
</dbReference>
<feature type="domain" description="D-alanyl-D-alanine carboxypeptidase-like core" evidence="1">
    <location>
        <begin position="63"/>
        <end position="190"/>
    </location>
</feature>
<dbReference type="Pfam" id="PF02557">
    <property type="entry name" value="VanY"/>
    <property type="match status" value="1"/>
</dbReference>
<evidence type="ECO:0000313" key="2">
    <source>
        <dbReference type="EMBL" id="ADZ83238.1"/>
    </source>
</evidence>
<dbReference type="Gene3D" id="3.30.1380.10">
    <property type="match status" value="1"/>
</dbReference>
<dbReference type="PANTHER" id="PTHR34385">
    <property type="entry name" value="D-ALANYL-D-ALANINE CARBOXYPEPTIDASE"/>
    <property type="match status" value="1"/>
</dbReference>
<keyword evidence="3" id="KW-1185">Reference proteome</keyword>
<dbReference type="GO" id="GO:0006508">
    <property type="term" value="P:proteolysis"/>
    <property type="evidence" value="ECO:0007669"/>
    <property type="project" value="InterPro"/>
</dbReference>
<gene>
    <name evidence="2" type="ordered locus">Clole_1512</name>
</gene>
<dbReference type="Gene3D" id="3.30.200.180">
    <property type="match status" value="1"/>
</dbReference>
<dbReference type="eggNOG" id="COG1876">
    <property type="taxonomic scope" value="Bacteria"/>
</dbReference>
<keyword evidence="2" id="KW-0378">Hydrolase</keyword>
<dbReference type="KEGG" id="cle:Clole_1512"/>
<organism evidence="2 3">
    <name type="scientific">Cellulosilyticum lentocellum (strain ATCC 49066 / DSM 5427 / NCIMB 11756 / RHM5)</name>
    <name type="common">Clostridium lentocellum</name>
    <dbReference type="NCBI Taxonomy" id="642492"/>
    <lineage>
        <taxon>Bacteria</taxon>
        <taxon>Bacillati</taxon>
        <taxon>Bacillota</taxon>
        <taxon>Clostridia</taxon>
        <taxon>Lachnospirales</taxon>
        <taxon>Cellulosilyticaceae</taxon>
        <taxon>Cellulosilyticum</taxon>
    </lineage>
</organism>
<keyword evidence="2" id="KW-0121">Carboxypeptidase</keyword>
<dbReference type="SUPFAM" id="SSF55166">
    <property type="entry name" value="Hedgehog/DD-peptidase"/>
    <property type="match status" value="1"/>
</dbReference>
<protein>
    <submittedName>
        <fullName evidence="2">Peptidase M15B and M15C DD-carboxypeptidase VanY/endolysin</fullName>
    </submittedName>
</protein>
<accession>F2JJV6</accession>
<sequence>MHKIEEKFLIDTAEYVEINLTKEAIYSGNLILVNSKHEFVNQPLALTTLSQIHFESYRKDDISMNIEAHEKLIALIDACDARKRMVAVSGFRTEEEQKEIYVNSIAENGLAFTRQYVAKPMASEHQSGLAIDIGEQADSIDFISPSFPNEGVCGEFKALAERYGFVRRYDQDKTHITGISEEPWHFRYVGISHAKLMNRLSYCLEEYIDFLGGFEMNHKHLIVDEKEQIVEIYFVKIGETPSKLFIAKDKNYELSGNNKDGVIVTIVTPKEPWQDGI</sequence>
<reference evidence="2 3" key="1">
    <citation type="journal article" date="2011" name="J. Bacteriol.">
        <title>Complete genome sequence of the cellulose-degrading bacterium Cellulosilyticum lentocellum.</title>
        <authorList>
            <consortium name="US DOE Joint Genome Institute"/>
            <person name="Miller D.A."/>
            <person name="Suen G."/>
            <person name="Bruce D."/>
            <person name="Copeland A."/>
            <person name="Cheng J.F."/>
            <person name="Detter C."/>
            <person name="Goodwin L.A."/>
            <person name="Han C.S."/>
            <person name="Hauser L.J."/>
            <person name="Land M.L."/>
            <person name="Lapidus A."/>
            <person name="Lucas S."/>
            <person name="Meincke L."/>
            <person name="Pitluck S."/>
            <person name="Tapia R."/>
            <person name="Teshima H."/>
            <person name="Woyke T."/>
            <person name="Fox B.G."/>
            <person name="Angert E.R."/>
            <person name="Currie C.R."/>
        </authorList>
    </citation>
    <scope>NUCLEOTIDE SEQUENCE [LARGE SCALE GENOMIC DNA]</scope>
    <source>
        <strain evidence="3">ATCC 49066 / DSM 5427 / NCIMB 11756 / RHM5</strain>
    </source>
</reference>
<dbReference type="InterPro" id="IPR052179">
    <property type="entry name" value="DD-CPase-like"/>
</dbReference>
<dbReference type="STRING" id="642492.Clole_1512"/>
<proteinExistence type="predicted"/>
<evidence type="ECO:0000259" key="1">
    <source>
        <dbReference type="Pfam" id="PF02557"/>
    </source>
</evidence>
<dbReference type="InterPro" id="IPR009045">
    <property type="entry name" value="Zn_M74/Hedgehog-like"/>
</dbReference>
<keyword evidence="2" id="KW-0645">Protease</keyword>
<dbReference type="Proteomes" id="UP000008467">
    <property type="component" value="Chromosome"/>
</dbReference>
<name>F2JJV6_CELLD</name>
<dbReference type="HOGENOM" id="CLU_054193_2_0_9"/>
<dbReference type="GO" id="GO:0004180">
    <property type="term" value="F:carboxypeptidase activity"/>
    <property type="evidence" value="ECO:0007669"/>
    <property type="project" value="UniProtKB-KW"/>
</dbReference>
<dbReference type="AlphaFoldDB" id="F2JJV6"/>
<dbReference type="InterPro" id="IPR003709">
    <property type="entry name" value="VanY-like_core_dom"/>
</dbReference>
<evidence type="ECO:0000313" key="3">
    <source>
        <dbReference type="Proteomes" id="UP000008467"/>
    </source>
</evidence>